<gene>
    <name evidence="3" type="ORF">HNR31_002945</name>
</gene>
<evidence type="ECO:0000313" key="4">
    <source>
        <dbReference type="Proteomes" id="UP000523087"/>
    </source>
</evidence>
<name>A0A7V9Z8Y0_9BACL</name>
<accession>A0A7V9Z8Y0</accession>
<dbReference type="AlphaFoldDB" id="A0A7V9Z8Y0"/>
<sequence>MFAYLGSTLFTVIVLLMIKIIYQVNTLTFINQCFLYGLAIFVAGISIFVYQTGFLDSFLKGFRQVYHFVLPKPRALIQEEKRLANDALINHWRTSTMNGLKLILLGIGTGSIFLSIAYSIYLLKDH</sequence>
<organism evidence="3 4">
    <name type="scientific">Thermaerobacillus caldiproteolyticus</name>
    <dbReference type="NCBI Taxonomy" id="247480"/>
    <lineage>
        <taxon>Bacteria</taxon>
        <taxon>Bacillati</taxon>
        <taxon>Bacillota</taxon>
        <taxon>Bacilli</taxon>
        <taxon>Bacillales</taxon>
        <taxon>Anoxybacillaceae</taxon>
        <taxon>Thermaerobacillus</taxon>
    </lineage>
</organism>
<keyword evidence="1" id="KW-1133">Transmembrane helix</keyword>
<evidence type="ECO:0000256" key="1">
    <source>
        <dbReference type="SAM" id="Phobius"/>
    </source>
</evidence>
<dbReference type="Proteomes" id="UP000523087">
    <property type="component" value="Unassembled WGS sequence"/>
</dbReference>
<keyword evidence="1" id="KW-0812">Transmembrane</keyword>
<evidence type="ECO:0000313" key="3">
    <source>
        <dbReference type="EMBL" id="MBA2876150.1"/>
    </source>
</evidence>
<proteinExistence type="predicted"/>
<protein>
    <recommendedName>
        <fullName evidence="2">DUF3899 domain-containing protein</fullName>
    </recommendedName>
</protein>
<reference evidence="3 4" key="1">
    <citation type="submission" date="2020-07" db="EMBL/GenBank/DDBJ databases">
        <title>Genomic Encyclopedia of Type Strains, Phase IV (KMG-IV): sequencing the most valuable type-strain genomes for metagenomic binning, comparative biology and taxonomic classification.</title>
        <authorList>
            <person name="Goeker M."/>
        </authorList>
    </citation>
    <scope>NUCLEOTIDE SEQUENCE [LARGE SCALE GENOMIC DNA]</scope>
    <source>
        <strain evidence="3 4">DSM 15730</strain>
    </source>
</reference>
<keyword evidence="4" id="KW-1185">Reference proteome</keyword>
<feature type="transmembrane region" description="Helical" evidence="1">
    <location>
        <begin position="6"/>
        <end position="22"/>
    </location>
</feature>
<feature type="transmembrane region" description="Helical" evidence="1">
    <location>
        <begin position="34"/>
        <end position="53"/>
    </location>
</feature>
<comment type="caution">
    <text evidence="3">The sequence shown here is derived from an EMBL/GenBank/DDBJ whole genome shotgun (WGS) entry which is preliminary data.</text>
</comment>
<dbReference type="InterPro" id="IPR025007">
    <property type="entry name" value="DUF3899"/>
</dbReference>
<keyword evidence="1" id="KW-0472">Membrane</keyword>
<dbReference type="EMBL" id="JACDUT010000009">
    <property type="protein sequence ID" value="MBA2876150.1"/>
    <property type="molecule type" value="Genomic_DNA"/>
</dbReference>
<evidence type="ECO:0000259" key="2">
    <source>
        <dbReference type="Pfam" id="PF13038"/>
    </source>
</evidence>
<feature type="domain" description="DUF3899" evidence="2">
    <location>
        <begin position="30"/>
        <end position="119"/>
    </location>
</feature>
<feature type="transmembrane region" description="Helical" evidence="1">
    <location>
        <begin position="102"/>
        <end position="123"/>
    </location>
</feature>
<dbReference type="Pfam" id="PF13038">
    <property type="entry name" value="DUF3899"/>
    <property type="match status" value="1"/>
</dbReference>
<dbReference type="RefSeq" id="WP_181556886.1">
    <property type="nucleotide sequence ID" value="NZ_JACDUT010000009.1"/>
</dbReference>